<dbReference type="PROSITE" id="PS51257">
    <property type="entry name" value="PROKAR_LIPOPROTEIN"/>
    <property type="match status" value="1"/>
</dbReference>
<comment type="caution">
    <text evidence="3">The sequence shown here is derived from an EMBL/GenBank/DDBJ whole genome shotgun (WGS) entry which is preliminary data.</text>
</comment>
<proteinExistence type="predicted"/>
<feature type="signal peptide" evidence="2">
    <location>
        <begin position="1"/>
        <end position="21"/>
    </location>
</feature>
<keyword evidence="2" id="KW-0732">Signal</keyword>
<keyword evidence="4" id="KW-1185">Reference proteome</keyword>
<dbReference type="RefSeq" id="WP_066782924.1">
    <property type="nucleotide sequence ID" value="NZ_LWQS01000031.1"/>
</dbReference>
<gene>
    <name evidence="3" type="ORF">A6A03_07820</name>
</gene>
<feature type="region of interest" description="Disordered" evidence="1">
    <location>
        <begin position="22"/>
        <end position="44"/>
    </location>
</feature>
<organism evidence="3 4">
    <name type="scientific">Chloroflexus islandicus</name>
    <dbReference type="NCBI Taxonomy" id="1707952"/>
    <lineage>
        <taxon>Bacteria</taxon>
        <taxon>Bacillati</taxon>
        <taxon>Chloroflexota</taxon>
        <taxon>Chloroflexia</taxon>
        <taxon>Chloroflexales</taxon>
        <taxon>Chloroflexineae</taxon>
        <taxon>Chloroflexaceae</taxon>
        <taxon>Chloroflexus</taxon>
    </lineage>
</organism>
<dbReference type="Proteomes" id="UP000078287">
    <property type="component" value="Unassembled WGS sequence"/>
</dbReference>
<feature type="chain" id="PRO_5008091973" evidence="2">
    <location>
        <begin position="22"/>
        <end position="222"/>
    </location>
</feature>
<reference evidence="3 4" key="1">
    <citation type="submission" date="2016-04" db="EMBL/GenBank/DDBJ databases">
        <title>Chloroflexus islandicus sp. nov., a thermophilic filamentous anoxygenic phototrophic bacterium from geyser Strokkur (Iceland).</title>
        <authorList>
            <person name="Gaisin V.A."/>
            <person name="Kalashnikov A.M."/>
            <person name="Sukhacheva M.V."/>
            <person name="Grouzdev D.S."/>
            <person name="Ivanov T.M."/>
            <person name="Kuznetsov B."/>
            <person name="Gorlenko V.M."/>
        </authorList>
    </citation>
    <scope>NUCLEOTIDE SEQUENCE [LARGE SCALE GENOMIC DNA]</scope>
    <source>
        <strain evidence="4">isl-2</strain>
    </source>
</reference>
<accession>A0A178MIL0</accession>
<protein>
    <submittedName>
        <fullName evidence="3">Uncharacterized protein</fullName>
    </submittedName>
</protein>
<evidence type="ECO:0000256" key="2">
    <source>
        <dbReference type="SAM" id="SignalP"/>
    </source>
</evidence>
<evidence type="ECO:0000313" key="4">
    <source>
        <dbReference type="Proteomes" id="UP000078287"/>
    </source>
</evidence>
<evidence type="ECO:0000256" key="1">
    <source>
        <dbReference type="SAM" id="MobiDB-lite"/>
    </source>
</evidence>
<dbReference type="OrthoDB" id="9859502at2"/>
<dbReference type="AlphaFoldDB" id="A0A178MIL0"/>
<name>A0A178MIL0_9CHLR</name>
<sequence length="222" mass="22752">MKRAWLILASILFVACGPATTSTPTPTATQAPASTPTPTVMPSPTATLVPTVTATATPTPTPIGGTFPTVTSTPAEKGYAFEFTHEVASGFATLHGAAHTCAGLRGPWDGTFEVMFTAERLQASGSGTFQFTLPPDSLYVSGTAPYSGSGAAGRCAIADVSGPLTYELTFSPDGRTVDVIMGSTGAETITIVCADMTVTIPFAIAWGPDPLTVPITPYQDCP</sequence>
<dbReference type="EMBL" id="LWQS01000031">
    <property type="protein sequence ID" value="OAN48480.1"/>
    <property type="molecule type" value="Genomic_DNA"/>
</dbReference>
<evidence type="ECO:0000313" key="3">
    <source>
        <dbReference type="EMBL" id="OAN48480.1"/>
    </source>
</evidence>